<protein>
    <submittedName>
        <fullName evidence="1">Uncharacterized protein</fullName>
    </submittedName>
</protein>
<gene>
    <name evidence="1" type="ORF">H9K75_05660</name>
</gene>
<evidence type="ECO:0000313" key="1">
    <source>
        <dbReference type="EMBL" id="QNP49491.1"/>
    </source>
</evidence>
<dbReference type="AlphaFoldDB" id="A0A7H0GMH5"/>
<dbReference type="RefSeq" id="WP_187725080.1">
    <property type="nucleotide sequence ID" value="NZ_CP060783.1"/>
</dbReference>
<reference evidence="1 2" key="1">
    <citation type="submission" date="2020-08" db="EMBL/GenBank/DDBJ databases">
        <title>Genome sequence of Diaphorobacter aerolatus KACC 16536T.</title>
        <authorList>
            <person name="Hyun D.-W."/>
            <person name="Bae J.-W."/>
        </authorList>
    </citation>
    <scope>NUCLEOTIDE SEQUENCE [LARGE SCALE GENOMIC DNA]</scope>
    <source>
        <strain evidence="1 2">KACC 16536</strain>
    </source>
</reference>
<proteinExistence type="predicted"/>
<accession>A0A7H0GMH5</accession>
<evidence type="ECO:0000313" key="2">
    <source>
        <dbReference type="Proteomes" id="UP000516028"/>
    </source>
</evidence>
<sequence length="142" mass="16491">MTPTPSIITDEKIIKYNIKTLDFDIEDELKARSIPFTSWGRILVTSATNQYTYNFSDDATASEIEKNLVKNEVIKGPRVIIVWSNAIKPVLSSKIELLKDYSLEIVTEDWDFWIFGDHWILEKYHEGELILINFDSTLKSFL</sequence>
<dbReference type="KEGG" id="daer:H9K75_05660"/>
<name>A0A7H0GMH5_9BURK</name>
<dbReference type="EMBL" id="CP060783">
    <property type="protein sequence ID" value="QNP49491.1"/>
    <property type="molecule type" value="Genomic_DNA"/>
</dbReference>
<organism evidence="1 2">
    <name type="scientific">Diaphorobacter aerolatus</name>
    <dbReference type="NCBI Taxonomy" id="1288495"/>
    <lineage>
        <taxon>Bacteria</taxon>
        <taxon>Pseudomonadati</taxon>
        <taxon>Pseudomonadota</taxon>
        <taxon>Betaproteobacteria</taxon>
        <taxon>Burkholderiales</taxon>
        <taxon>Comamonadaceae</taxon>
        <taxon>Diaphorobacter</taxon>
    </lineage>
</organism>
<dbReference type="Proteomes" id="UP000516028">
    <property type="component" value="Chromosome"/>
</dbReference>
<keyword evidence="2" id="KW-1185">Reference proteome</keyword>